<gene>
    <name evidence="1" type="ORF">FD03_GL002352</name>
</gene>
<evidence type="ECO:0000313" key="2">
    <source>
        <dbReference type="Proteomes" id="UP000051248"/>
    </source>
</evidence>
<dbReference type="AlphaFoldDB" id="A0A0R1K595"/>
<organism evidence="1 2">
    <name type="scientific">Companilactobacillus nodensis DSM 19682 = JCM 14932 = NBRC 107160</name>
    <dbReference type="NCBI Taxonomy" id="1423775"/>
    <lineage>
        <taxon>Bacteria</taxon>
        <taxon>Bacillati</taxon>
        <taxon>Bacillota</taxon>
        <taxon>Bacilli</taxon>
        <taxon>Lactobacillales</taxon>
        <taxon>Lactobacillaceae</taxon>
        <taxon>Companilactobacillus</taxon>
    </lineage>
</organism>
<dbReference type="PATRIC" id="fig|1423775.4.peg.2392"/>
<comment type="caution">
    <text evidence="1">The sequence shown here is derived from an EMBL/GenBank/DDBJ whole genome shotgun (WGS) entry which is preliminary data.</text>
</comment>
<dbReference type="STRING" id="1423775.FD03_GL002352"/>
<dbReference type="Proteomes" id="UP000051248">
    <property type="component" value="Unassembled WGS sequence"/>
</dbReference>
<evidence type="ECO:0000313" key="1">
    <source>
        <dbReference type="EMBL" id="KRK78576.1"/>
    </source>
</evidence>
<proteinExistence type="predicted"/>
<keyword evidence="2" id="KW-1185">Reference proteome</keyword>
<protein>
    <submittedName>
        <fullName evidence="1">Uncharacterized protein</fullName>
    </submittedName>
</protein>
<dbReference type="EMBL" id="AZDZ01000022">
    <property type="protein sequence ID" value="KRK78576.1"/>
    <property type="molecule type" value="Genomic_DNA"/>
</dbReference>
<accession>A0A0R1K595</accession>
<name>A0A0R1K595_9LACO</name>
<reference evidence="1 2" key="1">
    <citation type="journal article" date="2015" name="Genome Announc.">
        <title>Expanding the biotechnology potential of lactobacilli through comparative genomics of 213 strains and associated genera.</title>
        <authorList>
            <person name="Sun Z."/>
            <person name="Harris H.M."/>
            <person name="McCann A."/>
            <person name="Guo C."/>
            <person name="Argimon S."/>
            <person name="Zhang W."/>
            <person name="Yang X."/>
            <person name="Jeffery I.B."/>
            <person name="Cooney J.C."/>
            <person name="Kagawa T.F."/>
            <person name="Liu W."/>
            <person name="Song Y."/>
            <person name="Salvetti E."/>
            <person name="Wrobel A."/>
            <person name="Rasinkangas P."/>
            <person name="Parkhill J."/>
            <person name="Rea M.C."/>
            <person name="O'Sullivan O."/>
            <person name="Ritari J."/>
            <person name="Douillard F.P."/>
            <person name="Paul Ross R."/>
            <person name="Yang R."/>
            <person name="Briner A.E."/>
            <person name="Felis G.E."/>
            <person name="de Vos W.M."/>
            <person name="Barrangou R."/>
            <person name="Klaenhammer T.R."/>
            <person name="Caufield P.W."/>
            <person name="Cui Y."/>
            <person name="Zhang H."/>
            <person name="O'Toole P.W."/>
        </authorList>
    </citation>
    <scope>NUCLEOTIDE SEQUENCE [LARGE SCALE GENOMIC DNA]</scope>
    <source>
        <strain evidence="1 2">DSM 19682</strain>
    </source>
</reference>
<sequence length="82" mass="9481">MALESNKLAGKAILDVYRELDEFNDVNDGTLISLEAYLGRLSLFEDFRLTDEGKNFYEQIEDIDKKYTNSFSVNNIFTDSKK</sequence>